<protein>
    <submittedName>
        <fullName evidence="1">Uncharacterized protein</fullName>
    </submittedName>
</protein>
<dbReference type="InterPro" id="IPR019748">
    <property type="entry name" value="FERM_central"/>
</dbReference>
<dbReference type="HOGENOM" id="CLU_1688904_0_0_1"/>
<sequence length="156" mass="17455">MVSGGGGWWISVRAQSRYADVCVQTCRLGATINEQNIGQRTQQWSGCVFDGQQPQQLSLEVCWPLLLQMVVGGDLPCSKEEAASLAGIQLRIEETWGRPQAPVSPDDNTLKTISEDKVVECLKEINLEDIIILRKNLVNNFEEKNMNAISNYLKKF</sequence>
<reference evidence="1" key="1">
    <citation type="submission" date="2015-05" db="UniProtKB">
        <authorList>
            <consortium name="EnsemblMetazoa"/>
        </authorList>
    </citation>
    <scope>IDENTIFICATION</scope>
</reference>
<dbReference type="EMBL" id="ACPB03022889">
    <property type="status" value="NOT_ANNOTATED_CDS"/>
    <property type="molecule type" value="Genomic_DNA"/>
</dbReference>
<dbReference type="CDD" id="cd14473">
    <property type="entry name" value="FERM_B-lobe"/>
    <property type="match status" value="1"/>
</dbReference>
<dbReference type="Proteomes" id="UP000015103">
    <property type="component" value="Unassembled WGS sequence"/>
</dbReference>
<dbReference type="AlphaFoldDB" id="T1HYM0"/>
<accession>T1HYM0</accession>
<evidence type="ECO:0000313" key="2">
    <source>
        <dbReference type="Proteomes" id="UP000015103"/>
    </source>
</evidence>
<name>T1HYM0_RHOPR</name>
<evidence type="ECO:0000313" key="1">
    <source>
        <dbReference type="EnsemblMetazoa" id="RPRC009140-PA"/>
    </source>
</evidence>
<proteinExistence type="predicted"/>
<organism evidence="1 2">
    <name type="scientific">Rhodnius prolixus</name>
    <name type="common">Triatomid bug</name>
    <dbReference type="NCBI Taxonomy" id="13249"/>
    <lineage>
        <taxon>Eukaryota</taxon>
        <taxon>Metazoa</taxon>
        <taxon>Ecdysozoa</taxon>
        <taxon>Arthropoda</taxon>
        <taxon>Hexapoda</taxon>
        <taxon>Insecta</taxon>
        <taxon>Pterygota</taxon>
        <taxon>Neoptera</taxon>
        <taxon>Paraneoptera</taxon>
        <taxon>Hemiptera</taxon>
        <taxon>Heteroptera</taxon>
        <taxon>Panheteroptera</taxon>
        <taxon>Cimicomorpha</taxon>
        <taxon>Reduviidae</taxon>
        <taxon>Triatominae</taxon>
        <taxon>Rhodnius</taxon>
    </lineage>
</organism>
<keyword evidence="2" id="KW-1185">Reference proteome</keyword>
<dbReference type="EnsemblMetazoa" id="RPRC009140-RA">
    <property type="protein sequence ID" value="RPRC009140-PA"/>
    <property type="gene ID" value="RPRC009140"/>
</dbReference>
<dbReference type="InParanoid" id="T1HYM0"/>
<dbReference type="VEuPathDB" id="VectorBase:RPRC009140"/>